<organism evidence="1">
    <name type="scientific">mine drainage metagenome</name>
    <dbReference type="NCBI Taxonomy" id="410659"/>
    <lineage>
        <taxon>unclassified sequences</taxon>
        <taxon>metagenomes</taxon>
        <taxon>ecological metagenomes</taxon>
    </lineage>
</organism>
<protein>
    <submittedName>
        <fullName evidence="1">Uncharacterized protein</fullName>
    </submittedName>
</protein>
<sequence length="271" mass="30703">MAVKSRGGWSDYRLDLEFARKASDPPLPGPSRIRAFEEIRRNGTVPSPGTHRRRGFNLVKRVESHPSFKGTAAYFSSSFWDLLKFRQMGVPEAHAFSSRLMKSCSIYRPSGKANDLMRYWFTTARGKSKPIPSSLDYYEAALNQLIATRPLDLEILALVGGLFREAYLATALDIAAVLSRQFMTLLELYSAQDWLDQETARALIDLGDRRVLHWQMGAHFLGEDLYDDLPSAVVQRPPYHHDSAIQHLIDNEDALWDQYASVARAAFYGDS</sequence>
<dbReference type="AlphaFoldDB" id="A0A1J5S0B1"/>
<comment type="caution">
    <text evidence="1">The sequence shown here is derived from an EMBL/GenBank/DDBJ whole genome shotgun (WGS) entry which is preliminary data.</text>
</comment>
<reference evidence="1" key="1">
    <citation type="submission" date="2016-10" db="EMBL/GenBank/DDBJ databases">
        <title>Sequence of Gallionella enrichment culture.</title>
        <authorList>
            <person name="Poehlein A."/>
            <person name="Muehling M."/>
            <person name="Daniel R."/>
        </authorList>
    </citation>
    <scope>NUCLEOTIDE SEQUENCE</scope>
</reference>
<evidence type="ECO:0000313" key="1">
    <source>
        <dbReference type="EMBL" id="OIQ97599.1"/>
    </source>
</evidence>
<gene>
    <name evidence="1" type="ORF">GALL_203580</name>
</gene>
<proteinExistence type="predicted"/>
<accession>A0A1J5S0B1</accession>
<name>A0A1J5S0B1_9ZZZZ</name>
<dbReference type="EMBL" id="MLJW01000130">
    <property type="protein sequence ID" value="OIQ97599.1"/>
    <property type="molecule type" value="Genomic_DNA"/>
</dbReference>